<dbReference type="EMBL" id="NMUH01002731">
    <property type="protein sequence ID" value="MQM01776.1"/>
    <property type="molecule type" value="Genomic_DNA"/>
</dbReference>
<dbReference type="Proteomes" id="UP000652761">
    <property type="component" value="Unassembled WGS sequence"/>
</dbReference>
<protein>
    <submittedName>
        <fullName evidence="1">Uncharacterized protein</fullName>
    </submittedName>
</protein>
<sequence>MSQARVFVVLRVCPGTCVVSSRSVSSVLDTLTHVFELYDRLRERRQRTTTCVELVLRLVTCSALVVGGTDTSRRTGPQLVLLPVPHFRELRPESLKVPGMDLQCVCPGVGTVVVVVSERRLTGCGLPRVVCPSLAHVLRFCCGGVPCGGTGLVVVFVVVLRDDVVVELCSVEVVW</sequence>
<name>A0A843W141_COLES</name>
<accession>A0A843W141</accession>
<evidence type="ECO:0000313" key="1">
    <source>
        <dbReference type="EMBL" id="MQM01776.1"/>
    </source>
</evidence>
<reference evidence="1" key="1">
    <citation type="submission" date="2017-07" db="EMBL/GenBank/DDBJ databases">
        <title>Taro Niue Genome Assembly and Annotation.</title>
        <authorList>
            <person name="Atibalentja N."/>
            <person name="Keating K."/>
            <person name="Fields C.J."/>
        </authorList>
    </citation>
    <scope>NUCLEOTIDE SEQUENCE</scope>
    <source>
        <strain evidence="1">Niue_2</strain>
        <tissue evidence="1">Leaf</tissue>
    </source>
</reference>
<organism evidence="1 2">
    <name type="scientific">Colocasia esculenta</name>
    <name type="common">Wild taro</name>
    <name type="synonym">Arum esculentum</name>
    <dbReference type="NCBI Taxonomy" id="4460"/>
    <lineage>
        <taxon>Eukaryota</taxon>
        <taxon>Viridiplantae</taxon>
        <taxon>Streptophyta</taxon>
        <taxon>Embryophyta</taxon>
        <taxon>Tracheophyta</taxon>
        <taxon>Spermatophyta</taxon>
        <taxon>Magnoliopsida</taxon>
        <taxon>Liliopsida</taxon>
        <taxon>Araceae</taxon>
        <taxon>Aroideae</taxon>
        <taxon>Colocasieae</taxon>
        <taxon>Colocasia</taxon>
    </lineage>
</organism>
<proteinExistence type="predicted"/>
<comment type="caution">
    <text evidence="1">The sequence shown here is derived from an EMBL/GenBank/DDBJ whole genome shotgun (WGS) entry which is preliminary data.</text>
</comment>
<evidence type="ECO:0000313" key="2">
    <source>
        <dbReference type="Proteomes" id="UP000652761"/>
    </source>
</evidence>
<dbReference type="AlphaFoldDB" id="A0A843W141"/>
<gene>
    <name evidence="1" type="ORF">Taro_034530</name>
</gene>
<keyword evidence="2" id="KW-1185">Reference proteome</keyword>